<accession>A0A2U1CG59</accession>
<dbReference type="AlphaFoldDB" id="A0A2U1CG59"/>
<evidence type="ECO:0008006" key="3">
    <source>
        <dbReference type="Google" id="ProtNLM"/>
    </source>
</evidence>
<protein>
    <recommendedName>
        <fullName evidence="3">DUF4367 domain-containing protein</fullName>
    </recommendedName>
</protein>
<sequence>MQIPEPWTDCESLEKTAELTGFDMAAPDAIDGFSSRIIRAMDKDIIEVIYQTENTDEGEIRIRKGVGGEDISGDYNRYAEISTVHVDDLRVTMKGADGQISLAIWTSGGYADSIGLGGSADGVSSGEMSALVAAVR</sequence>
<gene>
    <name evidence="1" type="ORF">C7373_101397</name>
</gene>
<evidence type="ECO:0000313" key="2">
    <source>
        <dbReference type="Proteomes" id="UP000245778"/>
    </source>
</evidence>
<comment type="caution">
    <text evidence="1">The sequence shown here is derived from an EMBL/GenBank/DDBJ whole genome shotgun (WGS) entry which is preliminary data.</text>
</comment>
<organism evidence="1 2">
    <name type="scientific">Intestinimonas butyriciproducens</name>
    <dbReference type="NCBI Taxonomy" id="1297617"/>
    <lineage>
        <taxon>Bacteria</taxon>
        <taxon>Bacillati</taxon>
        <taxon>Bacillota</taxon>
        <taxon>Clostridia</taxon>
        <taxon>Eubacteriales</taxon>
        <taxon>Intestinimonas</taxon>
    </lineage>
</organism>
<name>A0A2U1CG59_9FIRM</name>
<dbReference type="Proteomes" id="UP000245778">
    <property type="component" value="Unassembled WGS sequence"/>
</dbReference>
<proteinExistence type="predicted"/>
<dbReference type="GeneID" id="93227876"/>
<dbReference type="OrthoDB" id="7061752at2"/>
<dbReference type="RefSeq" id="WP_116721525.1">
    <property type="nucleotide sequence ID" value="NZ_CP011524.1"/>
</dbReference>
<reference evidence="1 2" key="1">
    <citation type="submission" date="2018-04" db="EMBL/GenBank/DDBJ databases">
        <title>Genomic Encyclopedia of Type Strains, Phase IV (KMG-IV): sequencing the most valuable type-strain genomes for metagenomic binning, comparative biology and taxonomic classification.</title>
        <authorList>
            <person name="Goeker M."/>
        </authorList>
    </citation>
    <scope>NUCLEOTIDE SEQUENCE [LARGE SCALE GENOMIC DNA]</scope>
    <source>
        <strain evidence="1 2">DSM 26588</strain>
    </source>
</reference>
<dbReference type="EMBL" id="QEKK01000001">
    <property type="protein sequence ID" value="PVY59883.1"/>
    <property type="molecule type" value="Genomic_DNA"/>
</dbReference>
<evidence type="ECO:0000313" key="1">
    <source>
        <dbReference type="EMBL" id="PVY59883.1"/>
    </source>
</evidence>